<protein>
    <submittedName>
        <fullName evidence="2">Uncharacterized protein</fullName>
    </submittedName>
</protein>
<accession>A0A2U1NIN3</accession>
<proteinExistence type="predicted"/>
<organism evidence="2 3">
    <name type="scientific">Artemisia annua</name>
    <name type="common">Sweet wormwood</name>
    <dbReference type="NCBI Taxonomy" id="35608"/>
    <lineage>
        <taxon>Eukaryota</taxon>
        <taxon>Viridiplantae</taxon>
        <taxon>Streptophyta</taxon>
        <taxon>Embryophyta</taxon>
        <taxon>Tracheophyta</taxon>
        <taxon>Spermatophyta</taxon>
        <taxon>Magnoliopsida</taxon>
        <taxon>eudicotyledons</taxon>
        <taxon>Gunneridae</taxon>
        <taxon>Pentapetalae</taxon>
        <taxon>asterids</taxon>
        <taxon>campanulids</taxon>
        <taxon>Asterales</taxon>
        <taxon>Asteraceae</taxon>
        <taxon>Asteroideae</taxon>
        <taxon>Anthemideae</taxon>
        <taxon>Artemisiinae</taxon>
        <taxon>Artemisia</taxon>
    </lineage>
</organism>
<gene>
    <name evidence="2" type="ORF">CTI12_AA261960</name>
</gene>
<feature type="region of interest" description="Disordered" evidence="1">
    <location>
        <begin position="149"/>
        <end position="189"/>
    </location>
</feature>
<dbReference type="AlphaFoldDB" id="A0A2U1NIN3"/>
<dbReference type="PANTHER" id="PTHR33673">
    <property type="entry name" value="SUPPRESSOR SRP40-LIKE PROTEIN"/>
    <property type="match status" value="1"/>
</dbReference>
<evidence type="ECO:0000256" key="1">
    <source>
        <dbReference type="SAM" id="MobiDB-lite"/>
    </source>
</evidence>
<comment type="caution">
    <text evidence="2">The sequence shown here is derived from an EMBL/GenBank/DDBJ whole genome shotgun (WGS) entry which is preliminary data.</text>
</comment>
<dbReference type="PANTHER" id="PTHR33673:SF36">
    <property type="entry name" value="MYB-LIKE PROTEIN Q"/>
    <property type="match status" value="1"/>
</dbReference>
<evidence type="ECO:0000313" key="2">
    <source>
        <dbReference type="EMBL" id="PWA73320.1"/>
    </source>
</evidence>
<reference evidence="2 3" key="1">
    <citation type="journal article" date="2018" name="Mol. Plant">
        <title>The genome of Artemisia annua provides insight into the evolution of Asteraceae family and artemisinin biosynthesis.</title>
        <authorList>
            <person name="Shen Q."/>
            <person name="Zhang L."/>
            <person name="Liao Z."/>
            <person name="Wang S."/>
            <person name="Yan T."/>
            <person name="Shi P."/>
            <person name="Liu M."/>
            <person name="Fu X."/>
            <person name="Pan Q."/>
            <person name="Wang Y."/>
            <person name="Lv Z."/>
            <person name="Lu X."/>
            <person name="Zhang F."/>
            <person name="Jiang W."/>
            <person name="Ma Y."/>
            <person name="Chen M."/>
            <person name="Hao X."/>
            <person name="Li L."/>
            <person name="Tang Y."/>
            <person name="Lv G."/>
            <person name="Zhou Y."/>
            <person name="Sun X."/>
            <person name="Brodelius P.E."/>
            <person name="Rose J.K.C."/>
            <person name="Tang K."/>
        </authorList>
    </citation>
    <scope>NUCLEOTIDE SEQUENCE [LARGE SCALE GENOMIC DNA]</scope>
    <source>
        <strain evidence="3">cv. Huhao1</strain>
        <tissue evidence="2">Leaf</tissue>
    </source>
</reference>
<sequence>MEHDNVSGSSEDLNMPIDDDIMVDCRSSSSSTFSSSSHFEVDIGENDTKADIDIVNVSPKQSPPIQVMSYDSDRILSSKIVRKRRNDSEWSLASNESLFSIHMGNESFSMDGGLTPDAIKSPGLPTVIDTSAENERTSASTNSRNSFAFEVNVGGGTPKKMETENHQSSSTEAETAPKAPSTTPEAGGNQWFHCFSCFPMCH</sequence>
<dbReference type="EMBL" id="PKPP01002753">
    <property type="protein sequence ID" value="PWA73320.1"/>
    <property type="molecule type" value="Genomic_DNA"/>
</dbReference>
<keyword evidence="3" id="KW-1185">Reference proteome</keyword>
<evidence type="ECO:0000313" key="3">
    <source>
        <dbReference type="Proteomes" id="UP000245207"/>
    </source>
</evidence>
<name>A0A2U1NIN3_ARTAN</name>
<dbReference type="OrthoDB" id="1707722at2759"/>
<dbReference type="Proteomes" id="UP000245207">
    <property type="component" value="Unassembled WGS sequence"/>
</dbReference>